<evidence type="ECO:0000256" key="1">
    <source>
        <dbReference type="ARBA" id="ARBA00022475"/>
    </source>
</evidence>
<evidence type="ECO:0000313" key="12">
    <source>
        <dbReference type="Proteomes" id="UP000886749"/>
    </source>
</evidence>
<reference evidence="11" key="2">
    <citation type="journal article" date="2021" name="PeerJ">
        <title>Extensive microbial diversity within the chicken gut microbiome revealed by metagenomics and culture.</title>
        <authorList>
            <person name="Gilroy R."/>
            <person name="Ravi A."/>
            <person name="Getino M."/>
            <person name="Pursley I."/>
            <person name="Horton D.L."/>
            <person name="Alikhan N.F."/>
            <person name="Baker D."/>
            <person name="Gharbi K."/>
            <person name="Hall N."/>
            <person name="Watson M."/>
            <person name="Adriaenssens E.M."/>
            <person name="Foster-Nyarko E."/>
            <person name="Jarju S."/>
            <person name="Secka A."/>
            <person name="Antonio M."/>
            <person name="Oren A."/>
            <person name="Chaudhuri R.R."/>
            <person name="La Ragione R."/>
            <person name="Hildebrand F."/>
            <person name="Pallen M.J."/>
        </authorList>
    </citation>
    <scope>NUCLEOTIDE SEQUENCE</scope>
    <source>
        <strain evidence="11">CHK184-25365</strain>
    </source>
</reference>
<proteinExistence type="inferred from homology"/>
<evidence type="ECO:0000256" key="6">
    <source>
        <dbReference type="ARBA" id="ARBA00023098"/>
    </source>
</evidence>
<keyword evidence="2 10" id="KW-0444">Lipid biosynthesis</keyword>
<dbReference type="Pfam" id="PF02660">
    <property type="entry name" value="G3P_acyltransf"/>
    <property type="match status" value="1"/>
</dbReference>
<dbReference type="GO" id="GO:0005886">
    <property type="term" value="C:plasma membrane"/>
    <property type="evidence" value="ECO:0007669"/>
    <property type="project" value="UniProtKB-SubCell"/>
</dbReference>
<evidence type="ECO:0000256" key="9">
    <source>
        <dbReference type="ARBA" id="ARBA00023264"/>
    </source>
</evidence>
<organism evidence="11 12">
    <name type="scientific">Candidatus Egerieicola pullicola</name>
    <dbReference type="NCBI Taxonomy" id="2840775"/>
    <lineage>
        <taxon>Bacteria</taxon>
        <taxon>Bacillati</taxon>
        <taxon>Bacillota</taxon>
        <taxon>Clostridia</taxon>
        <taxon>Eubacteriales</taxon>
        <taxon>Oscillospiraceae</taxon>
        <taxon>Oscillospiraceae incertae sedis</taxon>
        <taxon>Candidatus Egerieicola</taxon>
    </lineage>
</organism>
<keyword evidence="8 10" id="KW-0594">Phospholipid biosynthesis</keyword>
<comment type="pathway">
    <text evidence="10">Lipid metabolism; phospholipid metabolism.</text>
</comment>
<keyword evidence="6 10" id="KW-0443">Lipid metabolism</keyword>
<evidence type="ECO:0000256" key="7">
    <source>
        <dbReference type="ARBA" id="ARBA00023136"/>
    </source>
</evidence>
<dbReference type="EMBL" id="DVGY01000054">
    <property type="protein sequence ID" value="HIR40621.1"/>
    <property type="molecule type" value="Genomic_DNA"/>
</dbReference>
<comment type="similarity">
    <text evidence="10">Belongs to the PlsY family.</text>
</comment>
<feature type="transmembrane region" description="Helical" evidence="10">
    <location>
        <begin position="125"/>
        <end position="149"/>
    </location>
</feature>
<feature type="transmembrane region" description="Helical" evidence="10">
    <location>
        <begin position="62"/>
        <end position="86"/>
    </location>
</feature>
<dbReference type="PANTHER" id="PTHR30309">
    <property type="entry name" value="INNER MEMBRANE PROTEIN YGIH"/>
    <property type="match status" value="1"/>
</dbReference>
<comment type="catalytic activity">
    <reaction evidence="10">
        <text>an acyl phosphate + sn-glycerol 3-phosphate = a 1-acyl-sn-glycero-3-phosphate + phosphate</text>
        <dbReference type="Rhea" id="RHEA:34075"/>
        <dbReference type="ChEBI" id="CHEBI:43474"/>
        <dbReference type="ChEBI" id="CHEBI:57597"/>
        <dbReference type="ChEBI" id="CHEBI:57970"/>
        <dbReference type="ChEBI" id="CHEBI:59918"/>
        <dbReference type="EC" id="2.3.1.275"/>
    </reaction>
</comment>
<dbReference type="NCBIfam" id="TIGR00023">
    <property type="entry name" value="glycerol-3-phosphate 1-O-acyltransferase PlsY"/>
    <property type="match status" value="1"/>
</dbReference>
<reference evidence="11" key="1">
    <citation type="submission" date="2020-10" db="EMBL/GenBank/DDBJ databases">
        <authorList>
            <person name="Gilroy R."/>
        </authorList>
    </citation>
    <scope>NUCLEOTIDE SEQUENCE</scope>
    <source>
        <strain evidence="11">CHK184-25365</strain>
    </source>
</reference>
<dbReference type="GO" id="GO:0008654">
    <property type="term" value="P:phospholipid biosynthetic process"/>
    <property type="evidence" value="ECO:0007669"/>
    <property type="project" value="UniProtKB-UniRule"/>
</dbReference>
<evidence type="ECO:0000256" key="2">
    <source>
        <dbReference type="ARBA" id="ARBA00022516"/>
    </source>
</evidence>
<keyword evidence="4 10" id="KW-0812">Transmembrane</keyword>
<dbReference type="GO" id="GO:0043772">
    <property type="term" value="F:acyl-phosphate glycerol-3-phosphate acyltransferase activity"/>
    <property type="evidence" value="ECO:0007669"/>
    <property type="project" value="UniProtKB-UniRule"/>
</dbReference>
<dbReference type="HAMAP" id="MF_01043">
    <property type="entry name" value="PlsY"/>
    <property type="match status" value="1"/>
</dbReference>
<keyword evidence="7 10" id="KW-0472">Membrane</keyword>
<evidence type="ECO:0000256" key="3">
    <source>
        <dbReference type="ARBA" id="ARBA00022679"/>
    </source>
</evidence>
<keyword evidence="1 10" id="KW-1003">Cell membrane</keyword>
<feature type="transmembrane region" description="Helical" evidence="10">
    <location>
        <begin position="98"/>
        <end position="119"/>
    </location>
</feature>
<feature type="transmembrane region" description="Helical" evidence="10">
    <location>
        <begin position="184"/>
        <end position="202"/>
    </location>
</feature>
<dbReference type="EC" id="2.3.1.275" evidence="10"/>
<dbReference type="Proteomes" id="UP000886749">
    <property type="component" value="Unassembled WGS sequence"/>
</dbReference>
<name>A0A9D1DC59_9FIRM</name>
<comment type="caution">
    <text evidence="11">The sequence shown here is derived from an EMBL/GenBank/DDBJ whole genome shotgun (WGS) entry which is preliminary data.</text>
</comment>
<evidence type="ECO:0000256" key="8">
    <source>
        <dbReference type="ARBA" id="ARBA00023209"/>
    </source>
</evidence>
<evidence type="ECO:0000313" key="11">
    <source>
        <dbReference type="EMBL" id="HIR40621.1"/>
    </source>
</evidence>
<protein>
    <recommendedName>
        <fullName evidence="10">Glycerol-3-phosphate acyltransferase</fullName>
    </recommendedName>
    <alternativeName>
        <fullName evidence="10">Acyl-PO4 G3P acyltransferase</fullName>
    </alternativeName>
    <alternativeName>
        <fullName evidence="10">Acyl-phosphate--glycerol-3-phosphate acyltransferase</fullName>
    </alternativeName>
    <alternativeName>
        <fullName evidence="10">G3P acyltransferase</fullName>
        <shortName evidence="10">GPAT</shortName>
        <ecNumber evidence="10">2.3.1.275</ecNumber>
    </alternativeName>
    <alternativeName>
        <fullName evidence="10">Lysophosphatidic acid synthase</fullName>
        <shortName evidence="10">LPA synthase</shortName>
    </alternativeName>
</protein>
<keyword evidence="9 10" id="KW-1208">Phospholipid metabolism</keyword>
<comment type="subunit">
    <text evidence="10">Probably interacts with PlsX.</text>
</comment>
<evidence type="ECO:0000256" key="10">
    <source>
        <dbReference type="HAMAP-Rule" id="MF_01043"/>
    </source>
</evidence>
<sequence length="224" mass="24394">MLYSASPLIIVLFLIGITIVSYLFGSVNFAIVWTRVFLHDDIRKYGSGNAGMTNVLRTVGKGAAALTLLGDIAKGVLSVLVARLVFTLLIPDPFFCVLAEYLAAFGALMGHLFPLYYGFKGGKGVAVSAGAMLMLAPWVFLCCLGVFLLAVLITRYVSLGSILSAVAYPVFIFLFGFFWMPHPYWVLETACAAVLGIIVIAMHHENIGRLIHGNERKIGEKKEK</sequence>
<gene>
    <name evidence="10 11" type="primary">plsY</name>
    <name evidence="11" type="ORF">IAB36_02200</name>
</gene>
<keyword evidence="5 10" id="KW-1133">Transmembrane helix</keyword>
<feature type="transmembrane region" description="Helical" evidence="10">
    <location>
        <begin position="7"/>
        <end position="33"/>
    </location>
</feature>
<dbReference type="PANTHER" id="PTHR30309:SF0">
    <property type="entry name" value="GLYCEROL-3-PHOSPHATE ACYLTRANSFERASE-RELATED"/>
    <property type="match status" value="1"/>
</dbReference>
<dbReference type="SMART" id="SM01207">
    <property type="entry name" value="G3P_acyltransf"/>
    <property type="match status" value="1"/>
</dbReference>
<comment type="subcellular location">
    <subcellularLocation>
        <location evidence="10">Cell membrane</location>
        <topology evidence="10">Multi-pass membrane protein</topology>
    </subcellularLocation>
</comment>
<dbReference type="InterPro" id="IPR003811">
    <property type="entry name" value="G3P_acylTferase_PlsY"/>
</dbReference>
<accession>A0A9D1DC59</accession>
<dbReference type="AlphaFoldDB" id="A0A9D1DC59"/>
<keyword evidence="11" id="KW-0012">Acyltransferase</keyword>
<feature type="transmembrane region" description="Helical" evidence="10">
    <location>
        <begin position="156"/>
        <end position="178"/>
    </location>
</feature>
<keyword evidence="3 10" id="KW-0808">Transferase</keyword>
<comment type="function">
    <text evidence="10">Catalyzes the transfer of an acyl group from acyl-phosphate (acyl-PO(4)) to glycerol-3-phosphate (G3P) to form lysophosphatidic acid (LPA). This enzyme utilizes acyl-phosphate as fatty acyl donor, but not acyl-CoA or acyl-ACP.</text>
</comment>
<evidence type="ECO:0000256" key="4">
    <source>
        <dbReference type="ARBA" id="ARBA00022692"/>
    </source>
</evidence>
<evidence type="ECO:0000256" key="5">
    <source>
        <dbReference type="ARBA" id="ARBA00022989"/>
    </source>
</evidence>